<keyword evidence="1" id="KW-0663">Pyridoxal phosphate</keyword>
<keyword evidence="4" id="KW-1185">Reference proteome</keyword>
<dbReference type="HOGENOM" id="CLU_003433_9_3_10"/>
<dbReference type="Gene3D" id="3.90.1150.10">
    <property type="entry name" value="Aspartate Aminotransferase, domain 1"/>
    <property type="match status" value="1"/>
</dbReference>
<keyword evidence="3" id="KW-0032">Aminotransferase</keyword>
<dbReference type="KEGG" id="fco:FCOL_01780"/>
<dbReference type="InterPro" id="IPR015421">
    <property type="entry name" value="PyrdxlP-dep_Trfase_major"/>
</dbReference>
<dbReference type="Proteomes" id="UP000005638">
    <property type="component" value="Chromosome"/>
</dbReference>
<dbReference type="PANTHER" id="PTHR43686">
    <property type="entry name" value="SULFURTRANSFERASE-RELATED"/>
    <property type="match status" value="1"/>
</dbReference>
<protein>
    <submittedName>
        <fullName evidence="3">Aminotransferase</fullName>
    </submittedName>
</protein>
<organism evidence="3 4">
    <name type="scientific">Flavobacterium columnare (strain ATCC 49512 / CIP 103533 / TG 44/87)</name>
    <dbReference type="NCBI Taxonomy" id="1041826"/>
    <lineage>
        <taxon>Bacteria</taxon>
        <taxon>Pseudomonadati</taxon>
        <taxon>Bacteroidota</taxon>
        <taxon>Flavobacteriia</taxon>
        <taxon>Flavobacteriales</taxon>
        <taxon>Flavobacteriaceae</taxon>
        <taxon>Flavobacterium</taxon>
    </lineage>
</organism>
<dbReference type="Gene3D" id="3.40.640.10">
    <property type="entry name" value="Type I PLP-dependent aspartate aminotransferase-like (Major domain)"/>
    <property type="match status" value="1"/>
</dbReference>
<evidence type="ECO:0000313" key="4">
    <source>
        <dbReference type="Proteomes" id="UP000005638"/>
    </source>
</evidence>
<dbReference type="PANTHER" id="PTHR43686:SF1">
    <property type="entry name" value="AMINOTRAN_5 DOMAIN-CONTAINING PROTEIN"/>
    <property type="match status" value="1"/>
</dbReference>
<dbReference type="GO" id="GO:0008483">
    <property type="term" value="F:transaminase activity"/>
    <property type="evidence" value="ECO:0007669"/>
    <property type="project" value="UniProtKB-KW"/>
</dbReference>
<dbReference type="InterPro" id="IPR015422">
    <property type="entry name" value="PyrdxlP-dep_Trfase_small"/>
</dbReference>
<evidence type="ECO:0000313" key="3">
    <source>
        <dbReference type="EMBL" id="AEW85205.1"/>
    </source>
</evidence>
<reference evidence="3 4" key="1">
    <citation type="journal article" date="2012" name="J. Bacteriol.">
        <title>Genome Sequence of the Fish Pathogen Flavobacterium columnare ATCC 49512.</title>
        <authorList>
            <person name="Tekedar H.C."/>
            <person name="Karsi A."/>
            <person name="Gillaspy A.F."/>
            <person name="Dyer D.W."/>
            <person name="Benton N.R."/>
            <person name="Zaitshik J."/>
            <person name="Vamenta S."/>
            <person name="Banes M.M."/>
            <person name="Gulsoy N."/>
            <person name="Aboko-Cole M."/>
            <person name="Waldbieser G.C."/>
            <person name="Lawrence M.L."/>
        </authorList>
    </citation>
    <scope>NUCLEOTIDE SEQUENCE [LARGE SCALE GENOMIC DNA]</scope>
    <source>
        <strain evidence="4">ATCC 49512 / CIP 103533 / TG 44/87</strain>
    </source>
</reference>
<dbReference type="STRING" id="1041826.FCOL_01780"/>
<evidence type="ECO:0000259" key="2">
    <source>
        <dbReference type="Pfam" id="PF00266"/>
    </source>
</evidence>
<accession>G8XA41</accession>
<feature type="domain" description="Aminotransferase class V" evidence="2">
    <location>
        <begin position="38"/>
        <end position="449"/>
    </location>
</feature>
<evidence type="ECO:0000256" key="1">
    <source>
        <dbReference type="ARBA" id="ARBA00022898"/>
    </source>
</evidence>
<dbReference type="SUPFAM" id="SSF53383">
    <property type="entry name" value="PLP-dependent transferases"/>
    <property type="match status" value="1"/>
</dbReference>
<gene>
    <name evidence="3" type="ordered locus">FCOL_01780</name>
</gene>
<proteinExistence type="predicted"/>
<dbReference type="InterPro" id="IPR000192">
    <property type="entry name" value="Aminotrans_V_dom"/>
</dbReference>
<name>G8XA41_FLACA</name>
<dbReference type="EMBL" id="CP003222">
    <property type="protein sequence ID" value="AEW85205.1"/>
    <property type="molecule type" value="Genomic_DNA"/>
</dbReference>
<dbReference type="Pfam" id="PF00266">
    <property type="entry name" value="Aminotran_5"/>
    <property type="match status" value="1"/>
</dbReference>
<dbReference type="InterPro" id="IPR015424">
    <property type="entry name" value="PyrdxlP-dep_Trfase"/>
</dbReference>
<dbReference type="AlphaFoldDB" id="G8XA41"/>
<sequence length="494" mass="55895">MITTEKSTTLEQYFLKFRENIVGINQEFDSPFGIKKIIYTDWTASGRLYKPIEEKILNDFGPFVANTHTETTVSGTAMTMAYHQARKIIKKHVNADENDVLITDGTGMTGVVNKFQRILGLRICENLKIYTSIPKEIKPIVFVSHMEHHSNQTSWLETIADVVIIPANEEGLFCLENFKKIIQQYKDRSFKIASITSCSNVTGIKTPYHEVAKIMHQNGGVCFVDFACSGPYVTINMHPEDPEAYLDAVFFSPHKFLGGPGTSGILVFNKNLYKNNVPDCPGGGTVSWTNPWGEHKYIDNIEDREDGGTPGFLQVIKTALAIQLKEKMGVANILEREKEIVKYIFKELRKETNLVILAGQHQDRLGVISFYIDNLHYNLGVKILNDRFGIQTRGGCSCAGTYGHYLLHVDQDRSNAITCNINSGNLTVKPGWIRMSIHPTTTNDEIQYVCDAISSLARNHQEWSNDYEYNSKTNEYTHTNAQPIDTLIQNWFEI</sequence>
<dbReference type="eggNOG" id="COG0520">
    <property type="taxonomic scope" value="Bacteria"/>
</dbReference>
<dbReference type="RefSeq" id="WP_014164488.1">
    <property type="nucleotide sequence ID" value="NC_016510.2"/>
</dbReference>
<keyword evidence="3" id="KW-0808">Transferase</keyword>